<keyword evidence="2" id="KW-1185">Reference proteome</keyword>
<reference evidence="1 2" key="1">
    <citation type="submission" date="2023-07" db="EMBL/GenBank/DDBJ databases">
        <title>The novel representative of Negativicutes class, Anaeroselena agilis gen. nov. sp. nov.</title>
        <authorList>
            <person name="Prokofeva M.I."/>
            <person name="Elcheninov A.G."/>
            <person name="Klyukina A."/>
            <person name="Kublanov I.V."/>
            <person name="Frolov E.N."/>
            <person name="Podosokorskaya O.A."/>
        </authorList>
    </citation>
    <scope>NUCLEOTIDE SEQUENCE [LARGE SCALE GENOMIC DNA]</scope>
    <source>
        <strain evidence="1 2">4137-cl</strain>
    </source>
</reference>
<gene>
    <name evidence="1" type="ORF">Q4T40_18665</name>
</gene>
<sequence>MEHDTPFSIFAYPAKFAVITGISQKEIRKLCRLRIIPCERTAHGFRIDVQGALAVLRCRAMEFAGHRGCTLIPCQTTISKHRNKSKGFIEALSSLQR</sequence>
<protein>
    <submittedName>
        <fullName evidence="1">Uncharacterized protein</fullName>
    </submittedName>
</protein>
<accession>A0ABU3P2J1</accession>
<organism evidence="1 2">
    <name type="scientific">Anaeroselena agilis</name>
    <dbReference type="NCBI Taxonomy" id="3063788"/>
    <lineage>
        <taxon>Bacteria</taxon>
        <taxon>Bacillati</taxon>
        <taxon>Bacillota</taxon>
        <taxon>Negativicutes</taxon>
        <taxon>Acetonemataceae</taxon>
        <taxon>Anaeroselena</taxon>
    </lineage>
</organism>
<dbReference type="EMBL" id="JAUOZS010000001">
    <property type="protein sequence ID" value="MDT8903263.1"/>
    <property type="molecule type" value="Genomic_DNA"/>
</dbReference>
<comment type="caution">
    <text evidence="1">The sequence shown here is derived from an EMBL/GenBank/DDBJ whole genome shotgun (WGS) entry which is preliminary data.</text>
</comment>
<dbReference type="RefSeq" id="WP_413781722.1">
    <property type="nucleotide sequence ID" value="NZ_JAUOZS010000001.1"/>
</dbReference>
<dbReference type="Proteomes" id="UP001254848">
    <property type="component" value="Unassembled WGS sequence"/>
</dbReference>
<evidence type="ECO:0000313" key="2">
    <source>
        <dbReference type="Proteomes" id="UP001254848"/>
    </source>
</evidence>
<name>A0ABU3P2J1_9FIRM</name>
<proteinExistence type="predicted"/>
<evidence type="ECO:0000313" key="1">
    <source>
        <dbReference type="EMBL" id="MDT8903263.1"/>
    </source>
</evidence>